<comment type="similarity">
    <text evidence="2">Belongs to the major facilitator superfamily. EmrB family.</text>
</comment>
<feature type="transmembrane region" description="Helical" evidence="8">
    <location>
        <begin position="162"/>
        <end position="183"/>
    </location>
</feature>
<organism evidence="10 11">
    <name type="scientific">Paenibacillus terrae</name>
    <dbReference type="NCBI Taxonomy" id="159743"/>
    <lineage>
        <taxon>Bacteria</taxon>
        <taxon>Bacillati</taxon>
        <taxon>Bacillota</taxon>
        <taxon>Bacilli</taxon>
        <taxon>Bacillales</taxon>
        <taxon>Paenibacillaceae</taxon>
        <taxon>Paenibacillus</taxon>
    </lineage>
</organism>
<dbReference type="RefSeq" id="WP_044644500.1">
    <property type="nucleotide sequence ID" value="NZ_JTHP01000002.1"/>
</dbReference>
<evidence type="ECO:0000256" key="4">
    <source>
        <dbReference type="ARBA" id="ARBA00022475"/>
    </source>
</evidence>
<evidence type="ECO:0000256" key="6">
    <source>
        <dbReference type="ARBA" id="ARBA00022989"/>
    </source>
</evidence>
<keyword evidence="6 8" id="KW-1133">Transmembrane helix</keyword>
<evidence type="ECO:0000256" key="5">
    <source>
        <dbReference type="ARBA" id="ARBA00022692"/>
    </source>
</evidence>
<proteinExistence type="inferred from homology"/>
<keyword evidence="7 8" id="KW-0472">Membrane</keyword>
<dbReference type="InterPro" id="IPR020846">
    <property type="entry name" value="MFS_dom"/>
</dbReference>
<dbReference type="Gene3D" id="1.20.1720.10">
    <property type="entry name" value="Multidrug resistance protein D"/>
    <property type="match status" value="1"/>
</dbReference>
<dbReference type="EMBL" id="JTHP01000002">
    <property type="protein sequence ID" value="KJD47269.1"/>
    <property type="molecule type" value="Genomic_DNA"/>
</dbReference>
<dbReference type="OrthoDB" id="9816041at2"/>
<feature type="transmembrane region" description="Helical" evidence="8">
    <location>
        <begin position="105"/>
        <end position="126"/>
    </location>
</feature>
<dbReference type="AlphaFoldDB" id="A0A0D7X829"/>
<keyword evidence="11" id="KW-1185">Reference proteome</keyword>
<dbReference type="Gene3D" id="1.20.1250.20">
    <property type="entry name" value="MFS general substrate transporter like domains"/>
    <property type="match status" value="1"/>
</dbReference>
<gene>
    <name evidence="10" type="ORF">QD47_01720</name>
</gene>
<dbReference type="NCBIfam" id="TIGR00711">
    <property type="entry name" value="efflux_EmrB"/>
    <property type="match status" value="1"/>
</dbReference>
<dbReference type="InterPro" id="IPR011701">
    <property type="entry name" value="MFS"/>
</dbReference>
<keyword evidence="3" id="KW-0813">Transport</keyword>
<comment type="caution">
    <text evidence="10">The sequence shown here is derived from an EMBL/GenBank/DDBJ whole genome shotgun (WGS) entry which is preliminary data.</text>
</comment>
<evidence type="ECO:0000256" key="8">
    <source>
        <dbReference type="SAM" id="Phobius"/>
    </source>
</evidence>
<evidence type="ECO:0000256" key="1">
    <source>
        <dbReference type="ARBA" id="ARBA00004651"/>
    </source>
</evidence>
<feature type="domain" description="Major facilitator superfamily (MFS) profile" evidence="9">
    <location>
        <begin position="10"/>
        <end position="504"/>
    </location>
</feature>
<dbReference type="Proteomes" id="UP000032534">
    <property type="component" value="Unassembled WGS sequence"/>
</dbReference>
<feature type="transmembrane region" description="Helical" evidence="8">
    <location>
        <begin position="75"/>
        <end position="99"/>
    </location>
</feature>
<feature type="transmembrane region" description="Helical" evidence="8">
    <location>
        <begin position="195"/>
        <end position="214"/>
    </location>
</feature>
<accession>A0A0D7X829</accession>
<dbReference type="InterPro" id="IPR004638">
    <property type="entry name" value="EmrB-like"/>
</dbReference>
<dbReference type="PANTHER" id="PTHR42718">
    <property type="entry name" value="MAJOR FACILITATOR SUPERFAMILY MULTIDRUG TRANSPORTER MFSC"/>
    <property type="match status" value="1"/>
</dbReference>
<keyword evidence="4" id="KW-1003">Cell membrane</keyword>
<comment type="subcellular location">
    <subcellularLocation>
        <location evidence="1">Cell membrane</location>
        <topology evidence="1">Multi-pass membrane protein</topology>
    </subcellularLocation>
</comment>
<evidence type="ECO:0000259" key="9">
    <source>
        <dbReference type="PROSITE" id="PS50850"/>
    </source>
</evidence>
<dbReference type="GO" id="GO:0005886">
    <property type="term" value="C:plasma membrane"/>
    <property type="evidence" value="ECO:0007669"/>
    <property type="project" value="UniProtKB-SubCell"/>
</dbReference>
<evidence type="ECO:0000256" key="3">
    <source>
        <dbReference type="ARBA" id="ARBA00022448"/>
    </source>
</evidence>
<dbReference type="PATRIC" id="fig|159743.3.peg.383"/>
<dbReference type="PROSITE" id="PS50850">
    <property type="entry name" value="MFS"/>
    <property type="match status" value="1"/>
</dbReference>
<protein>
    <submittedName>
        <fullName evidence="10">MFS transporter</fullName>
    </submittedName>
</protein>
<dbReference type="SUPFAM" id="SSF103473">
    <property type="entry name" value="MFS general substrate transporter"/>
    <property type="match status" value="1"/>
</dbReference>
<feature type="transmembrane region" description="Helical" evidence="8">
    <location>
        <begin position="48"/>
        <end position="68"/>
    </location>
</feature>
<evidence type="ECO:0000256" key="7">
    <source>
        <dbReference type="ARBA" id="ARBA00023136"/>
    </source>
</evidence>
<feature type="transmembrane region" description="Helical" evidence="8">
    <location>
        <begin position="133"/>
        <end position="156"/>
    </location>
</feature>
<reference evidence="10 11" key="1">
    <citation type="submission" date="2014-11" db="EMBL/GenBank/DDBJ databases">
        <title>Draft Genome Sequences of Paenibacillus polymyxa NRRL B-30509 and Paenibacillus terrae NRRL B-30644, Strains from a Poultry Environment that Produce Tridecaptin A and Paenicidins.</title>
        <authorList>
            <person name="van Belkum M.J."/>
            <person name="Lohans C.T."/>
            <person name="Vederas J.C."/>
        </authorList>
    </citation>
    <scope>NUCLEOTIDE SEQUENCE [LARGE SCALE GENOMIC DNA]</scope>
    <source>
        <strain evidence="10 11">NRRL B-30644</strain>
    </source>
</reference>
<feature type="transmembrane region" description="Helical" evidence="8">
    <location>
        <begin position="328"/>
        <end position="347"/>
    </location>
</feature>
<dbReference type="PRINTS" id="PR01036">
    <property type="entry name" value="TCRTETB"/>
</dbReference>
<dbReference type="Pfam" id="PF07690">
    <property type="entry name" value="MFS_1"/>
    <property type="match status" value="1"/>
</dbReference>
<feature type="transmembrane region" description="Helical" evidence="8">
    <location>
        <begin position="481"/>
        <end position="499"/>
    </location>
</feature>
<keyword evidence="5 8" id="KW-0812">Transmembrane</keyword>
<dbReference type="PANTHER" id="PTHR42718:SF9">
    <property type="entry name" value="MAJOR FACILITATOR SUPERFAMILY MULTIDRUG TRANSPORTER MFSC"/>
    <property type="match status" value="1"/>
</dbReference>
<name>A0A0D7X829_9BACL</name>
<sequence>MEQKMSIGRILSVLLLGAFISILNQTLLNVAIPHLMNDFNVSATTVQWLSTGYMLTNGILIPITAFMIESFGTRALFISAMGLFTAGSVVCAVSTGFAPMLVGRIIQASGAGIIMPVVMNVFLTVFPPEKRGAAMGTMGIAMMFAPAIGPTLSGWIVEHYSWRLLFLLVIPLAIIDILFAVRWLKNVSKLTYPHFDLLGTIFSTLGFGFLLYGFSSAGDKGWSSNTVVLTLAAGLVFIVMFVVRELNMRQPMLEFRVFKYDIFTVSTLVGATINMTMFGGMLLLPIYLQNIRSFTPLQSGLLLLPGALLMGVMSPISGAIFDRIGARPLAIIGLIITAVTTWEFSLLTDATTYGHIMIIYTIRSFGMSLLMMSVQTEGLNQLPPHLGSHGTAMSNTVRQIAGSIGTAWLITVMSSRATVHLADYANVATTANVPLTEGVAELGQTLAQTAGVSTETGSALALQQVYRSAVTESTIHGINDAFIIATGIALAGLLFSLFLRRSTPRRR</sequence>
<dbReference type="CDD" id="cd17503">
    <property type="entry name" value="MFS_LmrB_MDR_like"/>
    <property type="match status" value="1"/>
</dbReference>
<feature type="transmembrane region" description="Helical" evidence="8">
    <location>
        <begin position="226"/>
        <end position="243"/>
    </location>
</feature>
<evidence type="ECO:0000313" key="11">
    <source>
        <dbReference type="Proteomes" id="UP000032534"/>
    </source>
</evidence>
<evidence type="ECO:0000313" key="10">
    <source>
        <dbReference type="EMBL" id="KJD47269.1"/>
    </source>
</evidence>
<feature type="transmembrane region" description="Helical" evidence="8">
    <location>
        <begin position="300"/>
        <end position="321"/>
    </location>
</feature>
<feature type="transmembrane region" description="Helical" evidence="8">
    <location>
        <begin position="263"/>
        <end position="288"/>
    </location>
</feature>
<dbReference type="InterPro" id="IPR036259">
    <property type="entry name" value="MFS_trans_sf"/>
</dbReference>
<evidence type="ECO:0000256" key="2">
    <source>
        <dbReference type="ARBA" id="ARBA00008537"/>
    </source>
</evidence>
<dbReference type="GO" id="GO:0022857">
    <property type="term" value="F:transmembrane transporter activity"/>
    <property type="evidence" value="ECO:0007669"/>
    <property type="project" value="InterPro"/>
</dbReference>